<dbReference type="InParanoid" id="A0A6P3FZH2"/>
<dbReference type="OrthoDB" id="9616667at2759"/>
<dbReference type="GeneID" id="101578264"/>
<organism evidence="1 2">
    <name type="scientific">Octodon degus</name>
    <name type="common">Degu</name>
    <name type="synonym">Sciurus degus</name>
    <dbReference type="NCBI Taxonomy" id="10160"/>
    <lineage>
        <taxon>Eukaryota</taxon>
        <taxon>Metazoa</taxon>
        <taxon>Chordata</taxon>
        <taxon>Craniata</taxon>
        <taxon>Vertebrata</taxon>
        <taxon>Euteleostomi</taxon>
        <taxon>Mammalia</taxon>
        <taxon>Eutheria</taxon>
        <taxon>Euarchontoglires</taxon>
        <taxon>Glires</taxon>
        <taxon>Rodentia</taxon>
        <taxon>Hystricomorpha</taxon>
        <taxon>Octodontidae</taxon>
        <taxon>Octodon</taxon>
    </lineage>
</organism>
<proteinExistence type="predicted"/>
<reference evidence="2" key="1">
    <citation type="submission" date="2025-08" db="UniProtKB">
        <authorList>
            <consortium name="RefSeq"/>
        </authorList>
    </citation>
    <scope>IDENTIFICATION</scope>
</reference>
<sequence length="98" mass="10894">MSVGLNKGHKMTKNVSKPRHNQCLRCLPSTPSLYSTRSGSWVALPIRVVTYSCSRSPSTKEPSSSLRKGEGCIYAPKRKLQELSNKLATMRNIDAKKD</sequence>
<accession>A0A6P3FZH2</accession>
<keyword evidence="1" id="KW-1185">Reference proteome</keyword>
<gene>
    <name evidence="2" type="primary">LOC101578264</name>
</gene>
<dbReference type="AlphaFoldDB" id="A0A6P3FZH2"/>
<protein>
    <submittedName>
        <fullName evidence="2">60S ribosomal protein L36-like</fullName>
    </submittedName>
</protein>
<name>A0A6P3FZH2_OCTDE</name>
<evidence type="ECO:0000313" key="2">
    <source>
        <dbReference type="RefSeq" id="XP_004648917.1"/>
    </source>
</evidence>
<evidence type="ECO:0000313" key="1">
    <source>
        <dbReference type="Proteomes" id="UP000515203"/>
    </source>
</evidence>
<dbReference type="Proteomes" id="UP000515203">
    <property type="component" value="Unplaced"/>
</dbReference>
<dbReference type="RefSeq" id="XP_004648917.1">
    <property type="nucleotide sequence ID" value="XM_004648860.1"/>
</dbReference>